<dbReference type="PANTHER" id="PTHR13318:SF95">
    <property type="entry name" value="F-BOX PROTEIN YLR352W"/>
    <property type="match status" value="1"/>
</dbReference>
<evidence type="ECO:0000313" key="2">
    <source>
        <dbReference type="Proteomes" id="UP000694864"/>
    </source>
</evidence>
<dbReference type="InterPro" id="IPR032675">
    <property type="entry name" value="LRR_dom_sf"/>
</dbReference>
<proteinExistence type="predicted"/>
<protein>
    <submittedName>
        <fullName evidence="3">SCF E3 ubiquitin ligase complex F-box protein grrA-like</fullName>
    </submittedName>
</protein>
<sequence length="562" mass="63500">MNPSNSPNDSRENRRMSTDADIIGALLIAAKEANRQGISLGLEHVEMEELESITGSDDPKAFFKDWYAKWAEEREKRRKNKQDYITAKKFALSLHSDHETVEKKKEEDDDDKVKRDDEERSEFQIAKELIKMRRDEISITTTTSDGADDMEIDVVMQRKAPMLTDLSVRALAQNSEAIKSLKLVPDHLRKKLSSHVSGFGKLDARFMHLLIGDSPCEVRARNCVDLTEDDLVKILFDSDRDTLKVLILDLCGRAITDYTITEFLKRSPEGFPSLTTLSLQGAFSLTDYALLTFIASCSPLLQFINLSHCSLPTSRSLKILADIFRSTLKGLNIEGCQGMKRCKEFTSSLYKFQKLNYLSVAGLDSVNDSVLRAFFMFSSSNLTDLSLANCHELTDDCIWHIGRYCKKLEALDISELRKLTDKSLEFLTEGCKSLNSVIFANNRFSDEAVAAFLEVLGGSFNNLCLNKVVDVGPDTAFSLAKVCKRLKYLDLSWCRKLTEEDLRRILSCCSSLKSLKLFGWTQVENAFLEELSRSQIHITGLKMTSLYAHLEDAHPNVGAKFF</sequence>
<reference evidence="2" key="1">
    <citation type="journal article" date="2014" name="Nat. Commun.">
        <title>The emerging biofuel crop Camelina sativa retains a highly undifferentiated hexaploid genome structure.</title>
        <authorList>
            <person name="Kagale S."/>
            <person name="Koh C."/>
            <person name="Nixon J."/>
            <person name="Bollina V."/>
            <person name="Clarke W.E."/>
            <person name="Tuteja R."/>
            <person name="Spillane C."/>
            <person name="Robinson S.J."/>
            <person name="Links M.G."/>
            <person name="Clarke C."/>
            <person name="Higgins E.E."/>
            <person name="Huebert T."/>
            <person name="Sharpe A.G."/>
            <person name="Parkin I.A."/>
        </authorList>
    </citation>
    <scope>NUCLEOTIDE SEQUENCE [LARGE SCALE GENOMIC DNA]</scope>
    <source>
        <strain evidence="2">cv. DH55</strain>
    </source>
</reference>
<dbReference type="RefSeq" id="XP_010454452.1">
    <property type="nucleotide sequence ID" value="XM_010456150.2"/>
</dbReference>
<dbReference type="PANTHER" id="PTHR13318">
    <property type="entry name" value="PARTNER OF PAIRED, ISOFORM B-RELATED"/>
    <property type="match status" value="1"/>
</dbReference>
<name>A0ABM0VD92_CAMSA</name>
<dbReference type="InterPro" id="IPR006553">
    <property type="entry name" value="Leu-rich_rpt_Cys-con_subtyp"/>
</dbReference>
<dbReference type="Proteomes" id="UP000694864">
    <property type="component" value="Chromosome 13"/>
</dbReference>
<feature type="region of interest" description="Disordered" evidence="1">
    <location>
        <begin position="98"/>
        <end position="119"/>
    </location>
</feature>
<evidence type="ECO:0000313" key="3">
    <source>
        <dbReference type="RefSeq" id="XP_010454452.1"/>
    </source>
</evidence>
<keyword evidence="2" id="KW-1185">Reference proteome</keyword>
<dbReference type="Gene3D" id="3.80.10.10">
    <property type="entry name" value="Ribonuclease Inhibitor"/>
    <property type="match status" value="3"/>
</dbReference>
<gene>
    <name evidence="3" type="primary">LOC104736201</name>
</gene>
<reference evidence="3" key="2">
    <citation type="submission" date="2025-08" db="UniProtKB">
        <authorList>
            <consortium name="RefSeq"/>
        </authorList>
    </citation>
    <scope>IDENTIFICATION</scope>
    <source>
        <tissue evidence="3">Leaf</tissue>
    </source>
</reference>
<dbReference type="GeneID" id="104736201"/>
<evidence type="ECO:0000256" key="1">
    <source>
        <dbReference type="SAM" id="MobiDB-lite"/>
    </source>
</evidence>
<dbReference type="SUPFAM" id="SSF52047">
    <property type="entry name" value="RNI-like"/>
    <property type="match status" value="1"/>
</dbReference>
<accession>A0ABM0VD92</accession>
<dbReference type="SMART" id="SM00367">
    <property type="entry name" value="LRR_CC"/>
    <property type="match status" value="7"/>
</dbReference>
<organism evidence="2 3">
    <name type="scientific">Camelina sativa</name>
    <name type="common">False flax</name>
    <name type="synonym">Myagrum sativum</name>
    <dbReference type="NCBI Taxonomy" id="90675"/>
    <lineage>
        <taxon>Eukaryota</taxon>
        <taxon>Viridiplantae</taxon>
        <taxon>Streptophyta</taxon>
        <taxon>Embryophyta</taxon>
        <taxon>Tracheophyta</taxon>
        <taxon>Spermatophyta</taxon>
        <taxon>Magnoliopsida</taxon>
        <taxon>eudicotyledons</taxon>
        <taxon>Gunneridae</taxon>
        <taxon>Pentapetalae</taxon>
        <taxon>rosids</taxon>
        <taxon>malvids</taxon>
        <taxon>Brassicales</taxon>
        <taxon>Brassicaceae</taxon>
        <taxon>Camelineae</taxon>
        <taxon>Camelina</taxon>
    </lineage>
</organism>